<dbReference type="AlphaFoldDB" id="A0A9D1CZL3"/>
<comment type="caution">
    <text evidence="10">Lacks conserved residue(s) required for the propagation of feature annotation.</text>
</comment>
<accession>A0A9D1CZL3</accession>
<dbReference type="SUPFAM" id="SSF53756">
    <property type="entry name" value="UDP-Glycosyltransferase/glycogen phosphorylase"/>
    <property type="match status" value="1"/>
</dbReference>
<dbReference type="Pfam" id="PF03033">
    <property type="entry name" value="Glyco_transf_28"/>
    <property type="match status" value="1"/>
</dbReference>
<feature type="binding site" evidence="10">
    <location>
        <position position="290"/>
    </location>
    <ligand>
        <name>UDP-N-acetyl-alpha-D-glucosamine</name>
        <dbReference type="ChEBI" id="CHEBI:57705"/>
    </ligand>
</feature>
<dbReference type="GO" id="GO:0008360">
    <property type="term" value="P:regulation of cell shape"/>
    <property type="evidence" value="ECO:0007669"/>
    <property type="project" value="UniProtKB-KW"/>
</dbReference>
<keyword evidence="8 10" id="KW-0131">Cell cycle</keyword>
<keyword evidence="5 10" id="KW-0133">Cell shape</keyword>
<evidence type="ECO:0000256" key="4">
    <source>
        <dbReference type="ARBA" id="ARBA00022679"/>
    </source>
</evidence>
<dbReference type="InterPro" id="IPR006009">
    <property type="entry name" value="GlcNAc_MurG"/>
</dbReference>
<dbReference type="HAMAP" id="MF_00033">
    <property type="entry name" value="MurG"/>
    <property type="match status" value="1"/>
</dbReference>
<organism evidence="13 14">
    <name type="scientific">Candidatus Coprosoma intestinipullorum</name>
    <dbReference type="NCBI Taxonomy" id="2840752"/>
    <lineage>
        <taxon>Bacteria</taxon>
        <taxon>Bacillati</taxon>
        <taxon>Bacillota</taxon>
        <taxon>Bacillota incertae sedis</taxon>
        <taxon>Candidatus Coprosoma</taxon>
    </lineage>
</organism>
<name>A0A9D1CZL3_9FIRM</name>
<evidence type="ECO:0000313" key="14">
    <source>
        <dbReference type="Proteomes" id="UP000886786"/>
    </source>
</evidence>
<feature type="domain" description="Glycosyltransferase family 28 N-terminal" evidence="11">
    <location>
        <begin position="3"/>
        <end position="139"/>
    </location>
</feature>
<dbReference type="InterPro" id="IPR007235">
    <property type="entry name" value="Glyco_trans_28_C"/>
</dbReference>
<keyword evidence="1 10" id="KW-1003">Cell membrane</keyword>
<dbReference type="PANTHER" id="PTHR21015">
    <property type="entry name" value="UDP-N-ACETYLGLUCOSAMINE--N-ACETYLMURAMYL-(PENTAPEPTIDE) PYROPHOSPHORYL-UNDECAPRENOL N-ACETYLGLUCOSAMINE TRANSFERASE 1"/>
    <property type="match status" value="1"/>
</dbReference>
<keyword evidence="4 10" id="KW-0808">Transferase</keyword>
<dbReference type="GO" id="GO:0071555">
    <property type="term" value="P:cell wall organization"/>
    <property type="evidence" value="ECO:0007669"/>
    <property type="project" value="UniProtKB-KW"/>
</dbReference>
<evidence type="ECO:0000313" key="13">
    <source>
        <dbReference type="EMBL" id="HIQ90526.1"/>
    </source>
</evidence>
<proteinExistence type="inferred from homology"/>
<dbReference type="CDD" id="cd03785">
    <property type="entry name" value="GT28_MurG"/>
    <property type="match status" value="1"/>
</dbReference>
<evidence type="ECO:0000256" key="10">
    <source>
        <dbReference type="HAMAP-Rule" id="MF_00033"/>
    </source>
</evidence>
<dbReference type="GO" id="GO:0050511">
    <property type="term" value="F:undecaprenyldiphospho-muramoylpentapeptide beta-N-acetylglucosaminyltransferase activity"/>
    <property type="evidence" value="ECO:0007669"/>
    <property type="project" value="UniProtKB-UniRule"/>
</dbReference>
<evidence type="ECO:0000256" key="5">
    <source>
        <dbReference type="ARBA" id="ARBA00022960"/>
    </source>
</evidence>
<feature type="domain" description="Glycosyl transferase family 28 C-terminal" evidence="12">
    <location>
        <begin position="188"/>
        <end position="343"/>
    </location>
</feature>
<reference evidence="13" key="2">
    <citation type="journal article" date="2021" name="PeerJ">
        <title>Extensive microbial diversity within the chicken gut microbiome revealed by metagenomics and culture.</title>
        <authorList>
            <person name="Gilroy R."/>
            <person name="Ravi A."/>
            <person name="Getino M."/>
            <person name="Pursley I."/>
            <person name="Horton D.L."/>
            <person name="Alikhan N.F."/>
            <person name="Baker D."/>
            <person name="Gharbi K."/>
            <person name="Hall N."/>
            <person name="Watson M."/>
            <person name="Adriaenssens E.M."/>
            <person name="Foster-Nyarko E."/>
            <person name="Jarju S."/>
            <person name="Secka A."/>
            <person name="Antonio M."/>
            <person name="Oren A."/>
            <person name="Chaudhuri R.R."/>
            <person name="La Ragione R."/>
            <person name="Hildebrand F."/>
            <person name="Pallen M.J."/>
        </authorList>
    </citation>
    <scope>NUCLEOTIDE SEQUENCE</scope>
    <source>
        <strain evidence="13">CHK147-3167</strain>
    </source>
</reference>
<comment type="catalytic activity">
    <reaction evidence="10">
        <text>di-trans,octa-cis-undecaprenyl diphospho-N-acetyl-alpha-D-muramoyl-L-alanyl-D-glutamyl-meso-2,6-diaminopimeloyl-D-alanyl-D-alanine + UDP-N-acetyl-alpha-D-glucosamine = di-trans,octa-cis-undecaprenyl diphospho-[N-acetyl-alpha-D-glucosaminyl-(1-&gt;4)]-N-acetyl-alpha-D-muramoyl-L-alanyl-D-glutamyl-meso-2,6-diaminopimeloyl-D-alanyl-D-alanine + UDP + H(+)</text>
        <dbReference type="Rhea" id="RHEA:31227"/>
        <dbReference type="ChEBI" id="CHEBI:15378"/>
        <dbReference type="ChEBI" id="CHEBI:57705"/>
        <dbReference type="ChEBI" id="CHEBI:58223"/>
        <dbReference type="ChEBI" id="CHEBI:61387"/>
        <dbReference type="ChEBI" id="CHEBI:61388"/>
        <dbReference type="EC" id="2.4.1.227"/>
    </reaction>
</comment>
<evidence type="ECO:0000256" key="3">
    <source>
        <dbReference type="ARBA" id="ARBA00022676"/>
    </source>
</evidence>
<comment type="caution">
    <text evidence="13">The sequence shown here is derived from an EMBL/GenBank/DDBJ whole genome shotgun (WGS) entry which is preliminary data.</text>
</comment>
<dbReference type="PANTHER" id="PTHR21015:SF22">
    <property type="entry name" value="GLYCOSYLTRANSFERASE"/>
    <property type="match status" value="1"/>
</dbReference>
<gene>
    <name evidence="10 13" type="primary">murG</name>
    <name evidence="13" type="ORF">IAB27_02715</name>
</gene>
<keyword evidence="7 10" id="KW-0472">Membrane</keyword>
<comment type="pathway">
    <text evidence="10">Cell wall biogenesis; peptidoglycan biosynthesis.</text>
</comment>
<protein>
    <recommendedName>
        <fullName evidence="10">UDP-N-acetylglucosamine--N-acetylmuramyl-(pentapeptide) pyrophosphoryl-undecaprenol N-acetylglucosamine transferase</fullName>
        <ecNumber evidence="10">2.4.1.227</ecNumber>
    </recommendedName>
    <alternativeName>
        <fullName evidence="10">Undecaprenyl-PP-MurNAc-pentapeptide-UDPGlcNAc GlcNAc transferase</fullName>
    </alternativeName>
</protein>
<dbReference type="GO" id="GO:0005975">
    <property type="term" value="P:carbohydrate metabolic process"/>
    <property type="evidence" value="ECO:0007669"/>
    <property type="project" value="InterPro"/>
</dbReference>
<feature type="binding site" evidence="10">
    <location>
        <position position="194"/>
    </location>
    <ligand>
        <name>UDP-N-acetyl-alpha-D-glucosamine</name>
        <dbReference type="ChEBI" id="CHEBI:57705"/>
    </ligand>
</feature>
<feature type="binding site" evidence="10">
    <location>
        <begin position="10"/>
        <end position="12"/>
    </location>
    <ligand>
        <name>UDP-N-acetyl-alpha-D-glucosamine</name>
        <dbReference type="ChEBI" id="CHEBI:57705"/>
    </ligand>
</feature>
<dbReference type="Gene3D" id="3.40.50.2000">
    <property type="entry name" value="Glycogen Phosphorylase B"/>
    <property type="match status" value="2"/>
</dbReference>
<evidence type="ECO:0000256" key="9">
    <source>
        <dbReference type="ARBA" id="ARBA00023316"/>
    </source>
</evidence>
<evidence type="ECO:0000256" key="6">
    <source>
        <dbReference type="ARBA" id="ARBA00022984"/>
    </source>
</evidence>
<evidence type="ECO:0000259" key="12">
    <source>
        <dbReference type="Pfam" id="PF04101"/>
    </source>
</evidence>
<dbReference type="Proteomes" id="UP000886786">
    <property type="component" value="Unassembled WGS sequence"/>
</dbReference>
<dbReference type="InterPro" id="IPR004276">
    <property type="entry name" value="GlycoTrans_28_N"/>
</dbReference>
<dbReference type="EC" id="2.4.1.227" evidence="10"/>
<evidence type="ECO:0000256" key="1">
    <source>
        <dbReference type="ARBA" id="ARBA00022475"/>
    </source>
</evidence>
<keyword evidence="6 10" id="KW-0573">Peptidoglycan synthesis</keyword>
<keyword evidence="2 10" id="KW-0132">Cell division</keyword>
<evidence type="ECO:0000259" key="11">
    <source>
        <dbReference type="Pfam" id="PF03033"/>
    </source>
</evidence>
<keyword evidence="9 10" id="KW-0961">Cell wall biogenesis/degradation</keyword>
<dbReference type="Pfam" id="PF04101">
    <property type="entry name" value="Glyco_tran_28_C"/>
    <property type="match status" value="1"/>
</dbReference>
<feature type="binding site" evidence="10">
    <location>
        <position position="124"/>
    </location>
    <ligand>
        <name>UDP-N-acetyl-alpha-D-glucosamine</name>
        <dbReference type="ChEBI" id="CHEBI:57705"/>
    </ligand>
</feature>
<comment type="similarity">
    <text evidence="10">Belongs to the glycosyltransferase 28 family. MurG subfamily.</text>
</comment>
<sequence>MRVIISAGGTGGHIYPALAIINKIKEKEPDSEFLYIGTHNRMEKDIVPSKGIPFESIEMYGFNKKHLLKNFKTVKCLMQSFKKCRKLIKDFNPDIVIGVGGYVTVPVIVSAKKLGYKTFLHEQNSLPGKSNKYLAKYSDLIGVSFESSIKSFPEGKAVLTGNPCSEDALNVLPIDKKEFGLTSSKKLVLIVMGSLGAGRVSDYLMGELKGFKNKDYEVLFISGKSSYDKVKAEKYPDNVKILPFYEGLTKIMKRTDLMISRAGASTLSEIVALEVPSILIPSPFVANNHQYYNALDLVQKGAAEMIEEANLKDGVLVSMVDKLLLDGNKRIEMKKALKGMQIKGSADIIYNKIKELIR</sequence>
<comment type="function">
    <text evidence="10">Cell wall formation. Catalyzes the transfer of a GlcNAc subunit on undecaprenyl-pyrophosphoryl-MurNAc-pentapeptide (lipid intermediate I) to form undecaprenyl-pyrophosphoryl-MurNAc-(pentapeptide)GlcNAc (lipid intermediate II).</text>
</comment>
<dbReference type="GO" id="GO:0009252">
    <property type="term" value="P:peptidoglycan biosynthetic process"/>
    <property type="evidence" value="ECO:0007669"/>
    <property type="project" value="UniProtKB-UniRule"/>
</dbReference>
<dbReference type="NCBIfam" id="TIGR01133">
    <property type="entry name" value="murG"/>
    <property type="match status" value="1"/>
</dbReference>
<evidence type="ECO:0000256" key="2">
    <source>
        <dbReference type="ARBA" id="ARBA00022618"/>
    </source>
</evidence>
<keyword evidence="3 10" id="KW-0328">Glycosyltransferase</keyword>
<reference evidence="13" key="1">
    <citation type="submission" date="2020-10" db="EMBL/GenBank/DDBJ databases">
        <authorList>
            <person name="Gilroy R."/>
        </authorList>
    </citation>
    <scope>NUCLEOTIDE SEQUENCE</scope>
    <source>
        <strain evidence="13">CHK147-3167</strain>
    </source>
</reference>
<evidence type="ECO:0000256" key="8">
    <source>
        <dbReference type="ARBA" id="ARBA00023306"/>
    </source>
</evidence>
<dbReference type="GO" id="GO:0005886">
    <property type="term" value="C:plasma membrane"/>
    <property type="evidence" value="ECO:0007669"/>
    <property type="project" value="UniProtKB-SubCell"/>
</dbReference>
<evidence type="ECO:0000256" key="7">
    <source>
        <dbReference type="ARBA" id="ARBA00023136"/>
    </source>
</evidence>
<dbReference type="GO" id="GO:0051301">
    <property type="term" value="P:cell division"/>
    <property type="evidence" value="ECO:0007669"/>
    <property type="project" value="UniProtKB-KW"/>
</dbReference>
<dbReference type="EMBL" id="DVFV01000051">
    <property type="protein sequence ID" value="HIQ90526.1"/>
    <property type="molecule type" value="Genomic_DNA"/>
</dbReference>
<comment type="subcellular location">
    <subcellularLocation>
        <location evidence="10">Cell membrane</location>
        <topology evidence="10">Peripheral membrane protein</topology>
        <orientation evidence="10">Cytoplasmic side</orientation>
    </subcellularLocation>
</comment>